<dbReference type="PANTHER" id="PTHR46310">
    <property type="entry name" value="AMIDASE 1"/>
    <property type="match status" value="1"/>
</dbReference>
<dbReference type="Proteomes" id="UP000092024">
    <property type="component" value="Unassembled WGS sequence"/>
</dbReference>
<protein>
    <submittedName>
        <fullName evidence="2">Amidase</fullName>
    </submittedName>
</protein>
<dbReference type="InterPro" id="IPR023631">
    <property type="entry name" value="Amidase_dom"/>
</dbReference>
<feature type="domain" description="Amidase" evidence="1">
    <location>
        <begin position="297"/>
        <end position="384"/>
    </location>
</feature>
<dbReference type="RefSeq" id="WP_068686265.1">
    <property type="nucleotide sequence ID" value="NZ_LYPA01000072.1"/>
</dbReference>
<dbReference type="PROSITE" id="PS00571">
    <property type="entry name" value="AMIDASES"/>
    <property type="match status" value="1"/>
</dbReference>
<dbReference type="STRING" id="1844972.A7K91_16940"/>
<dbReference type="SUPFAM" id="SSF75304">
    <property type="entry name" value="Amidase signature (AS) enzymes"/>
    <property type="match status" value="1"/>
</dbReference>
<evidence type="ECO:0000313" key="2">
    <source>
        <dbReference type="EMBL" id="OBR63451.1"/>
    </source>
</evidence>
<dbReference type="Gene3D" id="3.90.1300.10">
    <property type="entry name" value="Amidase signature (AS) domain"/>
    <property type="match status" value="1"/>
</dbReference>
<dbReference type="AlphaFoldDB" id="A0A1A5YCV8"/>
<dbReference type="InterPro" id="IPR036928">
    <property type="entry name" value="AS_sf"/>
</dbReference>
<dbReference type="InterPro" id="IPR020556">
    <property type="entry name" value="Amidase_CS"/>
</dbReference>
<gene>
    <name evidence="2" type="ORF">A7K91_16940</name>
</gene>
<evidence type="ECO:0000313" key="3">
    <source>
        <dbReference type="Proteomes" id="UP000092024"/>
    </source>
</evidence>
<comment type="caution">
    <text evidence="2">The sequence shown here is derived from an EMBL/GenBank/DDBJ whole genome shotgun (WGS) entry which is preliminary data.</text>
</comment>
<sequence length="395" mass="41582">MKEGNPYINQSVRLEPTGSGGLDGLVFAVKDVFAITGHAASAGNPDWLDTHKAAEATAPAIEKLLANGAAMEGVTITDELMYSINGENAHYGTPVNPAAPGRIPGGSSSGSASAVASCLADFALGTDTGGSVRVPSALCGLYGIRPTHGMVDTTGLIPLAPSFDTIGWMARDAATLQKVGEALLGPRSLPSNKPFQSMVLGVDLWELCEPETQSVLTDFLESWPPAFRIANKKRNIIVAEEGLTAWMDTFRHIQAIEAWEQHGDWISAAKPSFGPGIAERFQWASALSRTECDGFFAKRQAIAERMNELLADDALLVVPTVPGAAPLRGLGGEAVEQNRSRTLQLSCPAGLAGLPQVTVPVTGPGGLPVGLSFIAGRGQDLRLLHWLNSQLIKTV</sequence>
<dbReference type="PANTHER" id="PTHR46310:SF7">
    <property type="entry name" value="AMIDASE 1"/>
    <property type="match status" value="1"/>
</dbReference>
<dbReference type="EMBL" id="LYPA01000072">
    <property type="protein sequence ID" value="OBR63451.1"/>
    <property type="molecule type" value="Genomic_DNA"/>
</dbReference>
<name>A0A1A5YCV8_9BACL</name>
<keyword evidence="3" id="KW-1185">Reference proteome</keyword>
<reference evidence="2 3" key="1">
    <citation type="submission" date="2016-05" db="EMBL/GenBank/DDBJ databases">
        <title>Paenibacillus oryzae. sp. nov., isolated from the rice root.</title>
        <authorList>
            <person name="Zhang J."/>
            <person name="Zhang X."/>
        </authorList>
    </citation>
    <scope>NUCLEOTIDE SEQUENCE [LARGE SCALE GENOMIC DNA]</scope>
    <source>
        <strain evidence="2 3">1DrF-4</strain>
    </source>
</reference>
<organism evidence="2 3">
    <name type="scientific">Paenibacillus oryzae</name>
    <dbReference type="NCBI Taxonomy" id="1844972"/>
    <lineage>
        <taxon>Bacteria</taxon>
        <taxon>Bacillati</taxon>
        <taxon>Bacillota</taxon>
        <taxon>Bacilli</taxon>
        <taxon>Bacillales</taxon>
        <taxon>Paenibacillaceae</taxon>
        <taxon>Paenibacillus</taxon>
    </lineage>
</organism>
<feature type="domain" description="Amidase" evidence="1">
    <location>
        <begin position="19"/>
        <end position="187"/>
    </location>
</feature>
<proteinExistence type="predicted"/>
<evidence type="ECO:0000259" key="1">
    <source>
        <dbReference type="Pfam" id="PF01425"/>
    </source>
</evidence>
<accession>A0A1A5YCV8</accession>
<dbReference type="NCBIfam" id="NF006169">
    <property type="entry name" value="PRK08310.1"/>
    <property type="match status" value="1"/>
</dbReference>
<dbReference type="Pfam" id="PF01425">
    <property type="entry name" value="Amidase"/>
    <property type="match status" value="2"/>
</dbReference>